<proteinExistence type="predicted"/>
<dbReference type="KEGG" id="trg:TRUGW13939_06005"/>
<dbReference type="OrthoDB" id="1262810at2759"/>
<evidence type="ECO:0000313" key="2">
    <source>
        <dbReference type="EMBL" id="QKX58877.1"/>
    </source>
</evidence>
<sequence>MTRITPDQARQLVNRLRVKNGGITPEDRERTPENVLQALEEVRDQLGRSIRTISRDLYNSDSRFVFELIQNAEDNSYNRAYNETPFIKFTLRPGKITVENNEDGFAEENVQSICKINHSSKVDQRRGYIGEKGIGFKSVFQVAYRVEIRSGPFDFYFEHRPEDSGMGMITPMDKETPSPSCNGTQITLFLIEPDDFQRRVQDFASIPDSLILFLPKLQRIEVSIQKDEDSSNVTYECLEDGNGSITRLVKNVDNTISEKSYYILKETFSDLPPHAARQNRNSAEVILAFPITGDSQPIIEPQKVFSFLPVRDFGFKFLIQSDFITSANREDLRVCNWNDALLQHVCTVFASAVVEFSGDPVLQYEWLFFLPGNSIHYQFWDGLHDMIIQALSNLDILLSRCGVLKYPRQLQRLLSRHCDRYGQPLFDDLEDEVYLSPNYHPEHIRYLKDLGVTNMSWDNIIERLAPYLTGENPRFLQSELDEDWHSRVASLLIRALEDSGRLRRIEAWIRELALIPLQNGSLSHNLENDVYFPIDLPGHPIPLDLNLKLVGEHAFANDSRKTLYEALEVEYCEPKFIIKEIERKYSTPFGVNLENSVSHLKYLYWNLPREQNLDKKIFLMNQDELPVYKVQVLFGRSCTVDDIYFDTIGDFGTRHLAEELQSTVPSNESSGIHLINDAYLTAVSSDEEREDFTWKRWLESNARVRKVPRLRHSSSTSISPLFKTIITYRPMFLVGILKRYWDTYSKELTPEIIQEIKNAEVPCSAPDIYYPLKAVYFPTAKLTSIVERSCASDYFDLFLDIVPASESIETAAGWEFLSKFDVGVKPDLRFFKDILSTLTDEVSGTQLQTGLFYVYEQLFEEFRLENRDSIGAIFNELNVVCLPARGIHRVKVTALRSCIWNGLPFLRVKDPLVSYPEYRENARVQYLFRDILGLEDANCTTYVKELRYLRRRTTSIQLLFDEICEIYAEIANIANTDEDREFVSNAFEEHNLIYIPSEQVWVPPTSCVWTDSAKIGRQYGISALYGDLQSFLVERLRVQTPTIATYVQQLLLVAAEVPPRMLEIKKAISTINDLNPTRANLEAIKQIKCLPVRTVQGTMELMRPSEVFFIGDRREYESVFRGEVGILDFSLEEVHDIHPFLEALELEDRYMSMVVQENTTVQEPSDNESRTLSQDFRAKSKAFFRCALHYRSVKVHNSGQEIYHTFQNASIYKSEGFTKTLTLSYRGITVTATSDRGVFHLEGTEEALQLFVPRDNKQREKCYLTQLPKALMSYLLIDDPRAVREFLQVIQASIHVLDEVLDEEGIVRVPDGYLPSSEQAEVSIEEDTHSDAAVDSPDNFPSRGTDALMPTSTRLSVSTHTSEYEVLSATSYSRTSSPYVDVERVDRRRVLDPSSSSYLVPNSETAINAQASLTQESPYARFLTRIIQIARRTGLPSILARSVRSMGNVQTRVDDTLREELATAFGTRSENQLAHDIKLGAAGELFVFELLLQFGLPGFNRNNWKSKIREEVQVHPEYHDLTPRSRKEISDIGYVDSESALTDLLIEYGHLSANRWRGATPEYLIEVKSTTGVCENAFYMSKSQYRLMQRHRLDAESQVAESTIYVIFRVFDLGKDTTNLRIYIDPESLRVQDRLRFTPESYNVVPGAS</sequence>
<gene>
    <name evidence="2" type="ORF">TRUGW13939_06005</name>
</gene>
<name>A0A7H8QY39_TALRU</name>
<keyword evidence="3" id="KW-1185">Reference proteome</keyword>
<evidence type="ECO:0008006" key="4">
    <source>
        <dbReference type="Google" id="ProtNLM"/>
    </source>
</evidence>
<evidence type="ECO:0000313" key="3">
    <source>
        <dbReference type="Proteomes" id="UP000509510"/>
    </source>
</evidence>
<dbReference type="InterPro" id="IPR052957">
    <property type="entry name" value="Auxin_embryo_med"/>
</dbReference>
<feature type="region of interest" description="Disordered" evidence="1">
    <location>
        <begin position="1322"/>
        <end position="1349"/>
    </location>
</feature>
<dbReference type="PANTHER" id="PTHR32387">
    <property type="entry name" value="WU:FJ29H11"/>
    <property type="match status" value="1"/>
</dbReference>
<dbReference type="Gene3D" id="3.30.565.10">
    <property type="entry name" value="Histidine kinase-like ATPase, C-terminal domain"/>
    <property type="match status" value="1"/>
</dbReference>
<evidence type="ECO:0000256" key="1">
    <source>
        <dbReference type="SAM" id="MobiDB-lite"/>
    </source>
</evidence>
<dbReference type="PANTHER" id="PTHR32387:SF0">
    <property type="entry name" value="PROTEIN NO VEIN"/>
    <property type="match status" value="1"/>
</dbReference>
<reference evidence="3" key="1">
    <citation type="submission" date="2020-06" db="EMBL/GenBank/DDBJ databases">
        <title>A chromosome-scale genome assembly of Talaromyces rugulosus W13939.</title>
        <authorList>
            <person name="Wang B."/>
            <person name="Guo L."/>
            <person name="Ye K."/>
            <person name="Wang L."/>
        </authorList>
    </citation>
    <scope>NUCLEOTIDE SEQUENCE [LARGE SCALE GENOMIC DNA]</scope>
    <source>
        <strain evidence="3">W13939</strain>
    </source>
</reference>
<dbReference type="Proteomes" id="UP000509510">
    <property type="component" value="Chromosome III"/>
</dbReference>
<dbReference type="NCBIfam" id="NF047352">
    <property type="entry name" value="P_loop_sacsin"/>
    <property type="match status" value="1"/>
</dbReference>
<dbReference type="SUPFAM" id="SSF55874">
    <property type="entry name" value="ATPase domain of HSP90 chaperone/DNA topoisomerase II/histidine kinase"/>
    <property type="match status" value="1"/>
</dbReference>
<dbReference type="InterPro" id="IPR036890">
    <property type="entry name" value="HATPase_C_sf"/>
</dbReference>
<dbReference type="EMBL" id="CP055900">
    <property type="protein sequence ID" value="QKX58877.1"/>
    <property type="molecule type" value="Genomic_DNA"/>
</dbReference>
<organism evidence="2 3">
    <name type="scientific">Talaromyces rugulosus</name>
    <name type="common">Penicillium rugulosum</name>
    <dbReference type="NCBI Taxonomy" id="121627"/>
    <lineage>
        <taxon>Eukaryota</taxon>
        <taxon>Fungi</taxon>
        <taxon>Dikarya</taxon>
        <taxon>Ascomycota</taxon>
        <taxon>Pezizomycotina</taxon>
        <taxon>Eurotiomycetes</taxon>
        <taxon>Eurotiomycetidae</taxon>
        <taxon>Eurotiales</taxon>
        <taxon>Trichocomaceae</taxon>
        <taxon>Talaromyces</taxon>
        <taxon>Talaromyces sect. Islandici</taxon>
    </lineage>
</organism>
<dbReference type="GeneID" id="55993501"/>
<accession>A0A7H8QY39</accession>
<dbReference type="RefSeq" id="XP_035345055.1">
    <property type="nucleotide sequence ID" value="XM_035489162.1"/>
</dbReference>
<protein>
    <recommendedName>
        <fullName evidence="4">Protein NO VEIN C-terminal domain-containing protein</fullName>
    </recommendedName>
</protein>